<dbReference type="RefSeq" id="WP_345640955.1">
    <property type="nucleotide sequence ID" value="NZ_BAABEP010000002.1"/>
</dbReference>
<sequence>MPMTAQADPAVSAVCAALDAAGHELSELLVFRPDLGATHLVVRYNPLSSDTWDLEEEQNAAFAKTLRRAGWESAVDLGALVFIPDVPAPSTAPRTFLAAWRIAIDDVDDAQQAADEARGRQVDLGITESLWTVTDAVGRSRAVHCSDPDLS</sequence>
<reference evidence="2" key="1">
    <citation type="journal article" date="2019" name="Int. J. Syst. Evol. Microbiol.">
        <title>The Global Catalogue of Microorganisms (GCM) 10K type strain sequencing project: providing services to taxonomists for standard genome sequencing and annotation.</title>
        <authorList>
            <consortium name="The Broad Institute Genomics Platform"/>
            <consortium name="The Broad Institute Genome Sequencing Center for Infectious Disease"/>
            <person name="Wu L."/>
            <person name="Ma J."/>
        </authorList>
    </citation>
    <scope>NUCLEOTIDE SEQUENCE [LARGE SCALE GENOMIC DNA]</scope>
    <source>
        <strain evidence="2">JCM 30846</strain>
    </source>
</reference>
<keyword evidence="2" id="KW-1185">Reference proteome</keyword>
<protein>
    <submittedName>
        <fullName evidence="1">Uncharacterized protein</fullName>
    </submittedName>
</protein>
<gene>
    <name evidence="1" type="ORF">GCM10023082_07270</name>
</gene>
<evidence type="ECO:0000313" key="2">
    <source>
        <dbReference type="Proteomes" id="UP001499884"/>
    </source>
</evidence>
<dbReference type="Proteomes" id="UP001499884">
    <property type="component" value="Unassembled WGS sequence"/>
</dbReference>
<proteinExistence type="predicted"/>
<accession>A0ABP7DYK3</accession>
<comment type="caution">
    <text evidence="1">The sequence shown here is derived from an EMBL/GenBank/DDBJ whole genome shotgun (WGS) entry which is preliminary data.</text>
</comment>
<name>A0ABP7DYK3_9ACTN</name>
<dbReference type="EMBL" id="BAABEP010000002">
    <property type="protein sequence ID" value="GAA3711985.1"/>
    <property type="molecule type" value="Genomic_DNA"/>
</dbReference>
<organism evidence="1 2">
    <name type="scientific">Streptomyces tremellae</name>
    <dbReference type="NCBI Taxonomy" id="1124239"/>
    <lineage>
        <taxon>Bacteria</taxon>
        <taxon>Bacillati</taxon>
        <taxon>Actinomycetota</taxon>
        <taxon>Actinomycetes</taxon>
        <taxon>Kitasatosporales</taxon>
        <taxon>Streptomycetaceae</taxon>
        <taxon>Streptomyces</taxon>
    </lineage>
</organism>
<evidence type="ECO:0000313" key="1">
    <source>
        <dbReference type="EMBL" id="GAA3711985.1"/>
    </source>
</evidence>